<comment type="caution">
    <text evidence="1">The sequence shown here is derived from an EMBL/GenBank/DDBJ whole genome shotgun (WGS) entry which is preliminary data.</text>
</comment>
<evidence type="ECO:0000313" key="1">
    <source>
        <dbReference type="EMBL" id="MDI4648747.1"/>
    </source>
</evidence>
<dbReference type="Proteomes" id="UP001161691">
    <property type="component" value="Unassembled WGS sequence"/>
</dbReference>
<gene>
    <name evidence="1" type="ORF">KB449_27600</name>
</gene>
<proteinExistence type="predicted"/>
<dbReference type="EMBL" id="JAGRPV010000001">
    <property type="protein sequence ID" value="MDI4648747.1"/>
    <property type="molecule type" value="Genomic_DNA"/>
</dbReference>
<accession>A0ABT6TSG8</accession>
<name>A0ABT6TSG8_9BACL</name>
<evidence type="ECO:0000313" key="2">
    <source>
        <dbReference type="Proteomes" id="UP001161691"/>
    </source>
</evidence>
<protein>
    <submittedName>
        <fullName evidence="1">Uncharacterized protein</fullName>
    </submittedName>
</protein>
<reference evidence="1" key="1">
    <citation type="submission" date="2023-04" db="EMBL/GenBank/DDBJ databases">
        <title>Comparative genomic analysis of Cohnella hashimotonis sp. nov., isolated from the International Space Station.</title>
        <authorList>
            <person name="Venkateswaran K."/>
            <person name="Simpson A."/>
        </authorList>
    </citation>
    <scope>NUCLEOTIDE SEQUENCE</scope>
    <source>
        <strain evidence="1">F6_2S_P_1</strain>
    </source>
</reference>
<sequence>MKQARLYDRPEQFAEMMKRQLAESLQIEVRMTEGEPLLLEMDDNIGTTQVSLHDTYRMYMAGGDLNAAVDYLNDIVRSSRVANDKKDEITVLDPDYIYPALRDEAYAEVMRKQAGGLSAERLPGLREVYLEIKDELTKVISKGMLELNPELHEDQLRKIAYRNLRREGWQEPRMRLPTLLDSCKLEVYMHDTHPAECQFLDPELNGPISKKPYLVAFTNRKTVMVLRADEAMETLRQAQRLAEESGFRTMAKRSVALMPSPVSDRIYWVRDGKAGLLPPRK</sequence>
<organism evidence="1 2">
    <name type="scientific">Cohnella hashimotonis</name>
    <dbReference type="NCBI Taxonomy" id="2826895"/>
    <lineage>
        <taxon>Bacteria</taxon>
        <taxon>Bacillati</taxon>
        <taxon>Bacillota</taxon>
        <taxon>Bacilli</taxon>
        <taxon>Bacillales</taxon>
        <taxon>Paenibacillaceae</taxon>
        <taxon>Cohnella</taxon>
    </lineage>
</organism>
<keyword evidence="2" id="KW-1185">Reference proteome</keyword>
<dbReference type="RefSeq" id="WP_282911441.1">
    <property type="nucleotide sequence ID" value="NZ_JAGRPV010000001.1"/>
</dbReference>